<dbReference type="Pfam" id="PF04910">
    <property type="entry name" value="Tcf25"/>
    <property type="match status" value="1"/>
</dbReference>
<protein>
    <recommendedName>
        <fullName evidence="4">Nulp1-pending protein</fullName>
    </recommendedName>
</protein>
<gene>
    <name evidence="2" type="ORF">UREG_01944</name>
</gene>
<dbReference type="RefSeq" id="XP_002542428.1">
    <property type="nucleotide sequence ID" value="XM_002542382.1"/>
</dbReference>
<dbReference type="PANTHER" id="PTHR22684">
    <property type="entry name" value="NULP1-RELATED"/>
    <property type="match status" value="1"/>
</dbReference>
<evidence type="ECO:0000313" key="3">
    <source>
        <dbReference type="Proteomes" id="UP000002058"/>
    </source>
</evidence>
<dbReference type="VEuPathDB" id="FungiDB:UREG_01944"/>
<keyword evidence="3" id="KW-1185">Reference proteome</keyword>
<dbReference type="GO" id="GO:0072344">
    <property type="term" value="P:rescue of stalled ribosome"/>
    <property type="evidence" value="ECO:0007669"/>
    <property type="project" value="TreeGrafter"/>
</dbReference>
<feature type="compositionally biased region" description="Acidic residues" evidence="1">
    <location>
        <begin position="47"/>
        <end position="59"/>
    </location>
</feature>
<feature type="region of interest" description="Disordered" evidence="1">
    <location>
        <begin position="1"/>
        <end position="110"/>
    </location>
</feature>
<dbReference type="OrthoDB" id="205993at2759"/>
<evidence type="ECO:0000313" key="2">
    <source>
        <dbReference type="EMBL" id="EEP77095.1"/>
    </source>
</evidence>
<dbReference type="PANTHER" id="PTHR22684:SF0">
    <property type="entry name" value="RIBOSOME QUALITY CONTROL COMPLEX SUBUNIT TCF25"/>
    <property type="match status" value="1"/>
</dbReference>
<dbReference type="EMBL" id="CH476615">
    <property type="protein sequence ID" value="EEP77095.1"/>
    <property type="molecule type" value="Genomic_DNA"/>
</dbReference>
<dbReference type="KEGG" id="ure:UREG_01944"/>
<dbReference type="OMA" id="IWGKMPP"/>
<accession>C4JJY7</accession>
<dbReference type="InterPro" id="IPR006994">
    <property type="entry name" value="TCF25/Rqc1"/>
</dbReference>
<dbReference type="eggNOG" id="KOG2422">
    <property type="taxonomic scope" value="Eukaryota"/>
</dbReference>
<dbReference type="GO" id="GO:1990116">
    <property type="term" value="P:ribosome-associated ubiquitin-dependent protein catabolic process"/>
    <property type="evidence" value="ECO:0007669"/>
    <property type="project" value="TreeGrafter"/>
</dbReference>
<organism evidence="2 3">
    <name type="scientific">Uncinocarpus reesii (strain UAMH 1704)</name>
    <dbReference type="NCBI Taxonomy" id="336963"/>
    <lineage>
        <taxon>Eukaryota</taxon>
        <taxon>Fungi</taxon>
        <taxon>Dikarya</taxon>
        <taxon>Ascomycota</taxon>
        <taxon>Pezizomycotina</taxon>
        <taxon>Eurotiomycetes</taxon>
        <taxon>Eurotiomycetidae</taxon>
        <taxon>Onygenales</taxon>
        <taxon>Onygenaceae</taxon>
        <taxon>Uncinocarpus</taxon>
    </lineage>
</organism>
<feature type="compositionally biased region" description="Basic residues" evidence="1">
    <location>
        <begin position="69"/>
        <end position="91"/>
    </location>
</feature>
<feature type="compositionally biased region" description="Basic and acidic residues" evidence="1">
    <location>
        <begin position="11"/>
        <end position="20"/>
    </location>
</feature>
<evidence type="ECO:0000256" key="1">
    <source>
        <dbReference type="SAM" id="MobiDB-lite"/>
    </source>
</evidence>
<name>C4JJY7_UNCRE</name>
<reference evidence="3" key="1">
    <citation type="journal article" date="2009" name="Genome Res.">
        <title>Comparative genomic analyses of the human fungal pathogens Coccidioides and their relatives.</title>
        <authorList>
            <person name="Sharpton T.J."/>
            <person name="Stajich J.E."/>
            <person name="Rounsley S.D."/>
            <person name="Gardner M.J."/>
            <person name="Wortman J.R."/>
            <person name="Jordar V.S."/>
            <person name="Maiti R."/>
            <person name="Kodira C.D."/>
            <person name="Neafsey D.E."/>
            <person name="Zeng Q."/>
            <person name="Hung C.-Y."/>
            <person name="McMahan C."/>
            <person name="Muszewska A."/>
            <person name="Grynberg M."/>
            <person name="Mandel M.A."/>
            <person name="Kellner E.M."/>
            <person name="Barker B.M."/>
            <person name="Galgiani J.N."/>
            <person name="Orbach M.J."/>
            <person name="Kirkland T.N."/>
            <person name="Cole G.T."/>
            <person name="Henn M.R."/>
            <person name="Birren B.W."/>
            <person name="Taylor J.W."/>
        </authorList>
    </citation>
    <scope>NUCLEOTIDE SEQUENCE [LARGE SCALE GENOMIC DNA]</scope>
    <source>
        <strain evidence="3">UAMH 1704</strain>
    </source>
</reference>
<feature type="compositionally biased region" description="Basic residues" evidence="1">
    <location>
        <begin position="1"/>
        <end position="10"/>
    </location>
</feature>
<dbReference type="GeneID" id="8441706"/>
<sequence>MSTRALRRLQKQRELESQEERESDADSPELNAPKSNFNAFDLLDAQDANDEETDAEEAPLEAVSDSKHTHNTKTSKSRKKKQKQNRAKKGRTTTDQRPSEPTTPGDADLDDIDRALKELSAKNHGEVKDGHANRQSRYASDEAVASLCSLFAIDSKKLNAMTEMKRLFGSVAVESRYADGGEQSPSRRRVRNRQALDLGRALAGRFNPASRGQDLSGMALRKNILMQGKDEWPRATSGGLGMEIVNKEPSGVTEYKLVHNAAYKDAQIQFEICVRSMQAERMIEHLQFNPYHLSTLLQVSDIAKHQGDHAVSGDLLERALFNIGRSVQSSFGSCLAEGKARLSFDVKENRELWLAGWRYIINLGMKGTWKTAYEWAKLLLSLDAGDPYCICLTIDQLAIKAREPEHFIQLCQHPTLKKRWDLLPNIQCSLALAYFQKKDAKASREQLRHAIARYPWVFCRLAQELNINPVPKSIWGAQVPNQAFELLTELYINRAKDIWNTPEVITLFMEVADSIGAPEPAIEAPEISLNVARHVILSDIPAVLTHLPRQFTTRHISASDPLPPNELQEERPASSHWFFDAVRGAIGLDNAEELLGRFVPGGDEGFETDEWPEVNNDDTEPALPIELDEGLDEIVAFMEDHGFDPGNWLDSDDTPFADWITTLKAQVRPEEWDAMIDAAGALCDSSLLSDLLRDELQRQSEGA</sequence>
<dbReference type="AlphaFoldDB" id="C4JJY7"/>
<dbReference type="GO" id="GO:1990112">
    <property type="term" value="C:RQC complex"/>
    <property type="evidence" value="ECO:0007669"/>
    <property type="project" value="TreeGrafter"/>
</dbReference>
<dbReference type="Proteomes" id="UP000002058">
    <property type="component" value="Unassembled WGS sequence"/>
</dbReference>
<dbReference type="FunCoup" id="C4JJY7">
    <property type="interactions" value="49"/>
</dbReference>
<dbReference type="STRING" id="336963.C4JJY7"/>
<proteinExistence type="predicted"/>
<dbReference type="InParanoid" id="C4JJY7"/>
<dbReference type="HOGENOM" id="CLU_008321_1_1_1"/>
<evidence type="ECO:0008006" key="4">
    <source>
        <dbReference type="Google" id="ProtNLM"/>
    </source>
</evidence>